<proteinExistence type="predicted"/>
<dbReference type="AlphaFoldDB" id="A0A5C8KZE0"/>
<feature type="transmembrane region" description="Helical" evidence="1">
    <location>
        <begin position="53"/>
        <end position="78"/>
    </location>
</feature>
<dbReference type="Proteomes" id="UP000321248">
    <property type="component" value="Unassembled WGS sequence"/>
</dbReference>
<dbReference type="PANTHER" id="PTHR28008">
    <property type="entry name" value="DOMAIN PROTEIN, PUTATIVE (AFU_ORTHOLOGUE AFUA_3G10980)-RELATED"/>
    <property type="match status" value="1"/>
</dbReference>
<feature type="domain" description="VanZ-like" evidence="2">
    <location>
        <begin position="5"/>
        <end position="68"/>
    </location>
</feature>
<name>A0A5C8KZE0_9GAMM</name>
<dbReference type="InterPro" id="IPR006976">
    <property type="entry name" value="VanZ-like"/>
</dbReference>
<dbReference type="EMBL" id="VRTS01000002">
    <property type="protein sequence ID" value="TXK64885.1"/>
    <property type="molecule type" value="Genomic_DNA"/>
</dbReference>
<dbReference type="RefSeq" id="WP_147890805.1">
    <property type="nucleotide sequence ID" value="NZ_VRTS01000002.1"/>
</dbReference>
<comment type="caution">
    <text evidence="3">The sequence shown here is derived from an EMBL/GenBank/DDBJ whole genome shotgun (WGS) entry which is preliminary data.</text>
</comment>
<gene>
    <name evidence="3" type="ORF">FU658_03355</name>
</gene>
<organism evidence="3 4">
    <name type="scientific">Alkalisalibacterium limincola</name>
    <dbReference type="NCBI Taxonomy" id="2699169"/>
    <lineage>
        <taxon>Bacteria</taxon>
        <taxon>Pseudomonadati</taxon>
        <taxon>Pseudomonadota</taxon>
        <taxon>Gammaproteobacteria</taxon>
        <taxon>Lysobacterales</taxon>
        <taxon>Lysobacteraceae</taxon>
        <taxon>Alkalisalibacterium</taxon>
    </lineage>
</organism>
<keyword evidence="1" id="KW-1133">Transmembrane helix</keyword>
<evidence type="ECO:0000313" key="3">
    <source>
        <dbReference type="EMBL" id="TXK64885.1"/>
    </source>
</evidence>
<dbReference type="PANTHER" id="PTHR28008:SF1">
    <property type="entry name" value="DOMAIN PROTEIN, PUTATIVE (AFU_ORTHOLOGUE AFUA_3G10980)-RELATED"/>
    <property type="match status" value="1"/>
</dbReference>
<evidence type="ECO:0000256" key="1">
    <source>
        <dbReference type="SAM" id="Phobius"/>
    </source>
</evidence>
<reference evidence="3 4" key="1">
    <citation type="submission" date="2019-08" db="EMBL/GenBank/DDBJ databases">
        <authorList>
            <person name="Karlyshev A.V."/>
        </authorList>
    </citation>
    <scope>NUCLEOTIDE SEQUENCE [LARGE SCALE GENOMIC DNA]</scope>
    <source>
        <strain evidence="3 4">Alg18-2.2</strain>
    </source>
</reference>
<evidence type="ECO:0000313" key="4">
    <source>
        <dbReference type="Proteomes" id="UP000321248"/>
    </source>
</evidence>
<keyword evidence="1" id="KW-0472">Membrane</keyword>
<sequence>MAMYFVLMAAAVQLFASPRALLGVAVALAAYGLLLEVAQHTLTTTRMFEWGDVLANTLGVVLGLGLAATPLARGLVWFEHRALRRGRMRG</sequence>
<keyword evidence="1" id="KW-0812">Transmembrane</keyword>
<protein>
    <recommendedName>
        <fullName evidence="2">VanZ-like domain-containing protein</fullName>
    </recommendedName>
</protein>
<dbReference type="Pfam" id="PF04892">
    <property type="entry name" value="VanZ"/>
    <property type="match status" value="1"/>
</dbReference>
<keyword evidence="4" id="KW-1185">Reference proteome</keyword>
<accession>A0A5C8KZE0</accession>
<evidence type="ECO:0000259" key="2">
    <source>
        <dbReference type="Pfam" id="PF04892"/>
    </source>
</evidence>